<feature type="domain" description="Glycosyltransferase 2-like" evidence="1">
    <location>
        <begin position="8"/>
        <end position="171"/>
    </location>
</feature>
<dbReference type="CDD" id="cd00761">
    <property type="entry name" value="Glyco_tranf_GTA_type"/>
    <property type="match status" value="1"/>
</dbReference>
<dbReference type="EMBL" id="AP018227">
    <property type="protein sequence ID" value="BAY84259.1"/>
    <property type="molecule type" value="Genomic_DNA"/>
</dbReference>
<dbReference type="InterPro" id="IPR001173">
    <property type="entry name" value="Glyco_trans_2-like"/>
</dbReference>
<evidence type="ECO:0000313" key="3">
    <source>
        <dbReference type="Proteomes" id="UP000218418"/>
    </source>
</evidence>
<sequence length="321" mass="36559">MVRIPKVTVVVPAYNVSKYIPEALASLEKQTFTDFEVLIVDDGSTDDTADVVQKFCQRDSRFQLLQKPNGGLSSARNYGIDRSRGEYIALLDGDDVYHKDKLATHVARLYSRDDVGLVYSASRTIRDDGKPTFITLSGKPIHPNPLLALLCKNFVGHGSNAVFRRCLIEEVGGFNESLRSWEDVDLWLRIAATQKWHFYREKRILCFYRVRPSGLSFNTSQMLDCGEHVLKDAYQRSPELVKSMLPTAYAYMYRYLTRLSLQGGNIEAARNFIRQALIYDRSIFYRDIRSLLTLISVRLSLISKILIGNSLGLVKAVNSRR</sequence>
<dbReference type="Proteomes" id="UP000218418">
    <property type="component" value="Chromosome"/>
</dbReference>
<evidence type="ECO:0000259" key="1">
    <source>
        <dbReference type="Pfam" id="PF00535"/>
    </source>
</evidence>
<dbReference type="OrthoDB" id="9812327at2"/>
<dbReference type="AlphaFoldDB" id="A0A1Z4LSN3"/>
<accession>A0A1Z4LSN3</accession>
<dbReference type="PANTHER" id="PTHR43685:SF2">
    <property type="entry name" value="GLYCOSYLTRANSFERASE 2-LIKE DOMAIN-CONTAINING PROTEIN"/>
    <property type="match status" value="1"/>
</dbReference>
<keyword evidence="3" id="KW-1185">Reference proteome</keyword>
<dbReference type="GO" id="GO:0016740">
    <property type="term" value="F:transferase activity"/>
    <property type="evidence" value="ECO:0007669"/>
    <property type="project" value="UniProtKB-KW"/>
</dbReference>
<reference evidence="2 3" key="1">
    <citation type="submission" date="2017-06" db="EMBL/GenBank/DDBJ databases">
        <title>Genome sequencing of cyanobaciteial culture collection at National Institute for Environmental Studies (NIES).</title>
        <authorList>
            <person name="Hirose Y."/>
            <person name="Shimura Y."/>
            <person name="Fujisawa T."/>
            <person name="Nakamura Y."/>
            <person name="Kawachi M."/>
        </authorList>
    </citation>
    <scope>NUCLEOTIDE SEQUENCE [LARGE SCALE GENOMIC DNA]</scope>
    <source>
        <strain evidence="2 3">NIES-267</strain>
    </source>
</reference>
<proteinExistence type="predicted"/>
<protein>
    <submittedName>
        <fullName evidence="2">Glycosyltransferase involved in cell wall biogenesis</fullName>
    </submittedName>
</protein>
<keyword evidence="2" id="KW-0808">Transferase</keyword>
<dbReference type="PANTHER" id="PTHR43685">
    <property type="entry name" value="GLYCOSYLTRANSFERASE"/>
    <property type="match status" value="1"/>
</dbReference>
<evidence type="ECO:0000313" key="2">
    <source>
        <dbReference type="EMBL" id="BAY84259.1"/>
    </source>
</evidence>
<organism evidence="2 3">
    <name type="scientific">Calothrix parasitica NIES-267</name>
    <dbReference type="NCBI Taxonomy" id="1973488"/>
    <lineage>
        <taxon>Bacteria</taxon>
        <taxon>Bacillati</taxon>
        <taxon>Cyanobacteriota</taxon>
        <taxon>Cyanophyceae</taxon>
        <taxon>Nostocales</taxon>
        <taxon>Calotrichaceae</taxon>
        <taxon>Calothrix</taxon>
    </lineage>
</organism>
<dbReference type="SUPFAM" id="SSF53448">
    <property type="entry name" value="Nucleotide-diphospho-sugar transferases"/>
    <property type="match status" value="1"/>
</dbReference>
<dbReference type="InterPro" id="IPR050834">
    <property type="entry name" value="Glycosyltransf_2"/>
</dbReference>
<gene>
    <name evidence="2" type="ORF">NIES267_37550</name>
</gene>
<dbReference type="Gene3D" id="3.90.550.10">
    <property type="entry name" value="Spore Coat Polysaccharide Biosynthesis Protein SpsA, Chain A"/>
    <property type="match status" value="1"/>
</dbReference>
<dbReference type="Pfam" id="PF00535">
    <property type="entry name" value="Glycos_transf_2"/>
    <property type="match status" value="1"/>
</dbReference>
<dbReference type="InterPro" id="IPR029044">
    <property type="entry name" value="Nucleotide-diphossugar_trans"/>
</dbReference>
<name>A0A1Z4LSN3_9CYAN</name>